<dbReference type="EMBL" id="CP003842">
    <property type="protein sequence ID" value="AFS80240.1"/>
    <property type="molecule type" value="Genomic_DNA"/>
</dbReference>
<sequence>MKFCSNCDTKLTQNFEDVGGPGICPKCNPEMVTPRRPTYGMNYSGKTKPCSKGCGAEIYWDEEFKSDSGKFIPIDSRTDEPHRCDGPAESEYFPDEVKQIAKKKRLLQNLSFPSPMRFFMMSQKSQNLWSMMT</sequence>
<dbReference type="GeneID" id="13725785"/>
<proteinExistence type="predicted"/>
<dbReference type="KEGG" id="nkr:NKOR_01670"/>
<evidence type="ECO:0000313" key="2">
    <source>
        <dbReference type="Proteomes" id="UP000006101"/>
    </source>
</evidence>
<organism evidence="1 2">
    <name type="scientific">Candidatus Nitrosopumilus koreensis AR1</name>
    <dbReference type="NCBI Taxonomy" id="1229908"/>
    <lineage>
        <taxon>Archaea</taxon>
        <taxon>Nitrososphaerota</taxon>
        <taxon>Nitrososphaeria</taxon>
        <taxon>Nitrosopumilales</taxon>
        <taxon>Nitrosopumilaceae</taxon>
        <taxon>Nitrosopumilus</taxon>
    </lineage>
</organism>
<keyword evidence="2" id="KW-1185">Reference proteome</keyword>
<dbReference type="AlphaFoldDB" id="K0B5L6"/>
<protein>
    <submittedName>
        <fullName evidence="1">Uncharacterized protein</fullName>
    </submittedName>
</protein>
<gene>
    <name evidence="1" type="ORF">NKOR_01670</name>
</gene>
<dbReference type="Proteomes" id="UP000006101">
    <property type="component" value="Chromosome"/>
</dbReference>
<dbReference type="HOGENOM" id="CLU_1901824_0_0_2"/>
<evidence type="ECO:0000313" key="1">
    <source>
        <dbReference type="EMBL" id="AFS80240.1"/>
    </source>
</evidence>
<reference evidence="1 2" key="1">
    <citation type="journal article" date="2012" name="J. Bacteriol.">
        <title>Draft Genome Sequence of an Ammonia-Oxidizing Archaeon, "Candidatus Nitrosopumilus koreensis" AR1, from Marine Sediment.</title>
        <authorList>
            <person name="Park S.J."/>
            <person name="Kim J.G."/>
            <person name="Jung M.Y."/>
            <person name="Kim S.J."/>
            <person name="Cha I.T."/>
            <person name="Kwon K."/>
            <person name="Lee J.H."/>
            <person name="Rhee S.K."/>
        </authorList>
    </citation>
    <scope>NUCLEOTIDE SEQUENCE [LARGE SCALE GENOMIC DNA]</scope>
    <source>
        <strain evidence="1 2">AR1</strain>
    </source>
</reference>
<accession>K0B5L6</accession>
<name>K0B5L6_9ARCH</name>
<dbReference type="PATRIC" id="fig|1229908.8.peg.349"/>
<dbReference type="RefSeq" id="WP_014962629.1">
    <property type="nucleotide sequence ID" value="NC_018655.1"/>
</dbReference>